<feature type="region of interest" description="Disordered" evidence="9">
    <location>
        <begin position="428"/>
        <end position="512"/>
    </location>
</feature>
<dbReference type="GO" id="GO:0006270">
    <property type="term" value="P:DNA replication initiation"/>
    <property type="evidence" value="ECO:0007669"/>
    <property type="project" value="InterPro"/>
</dbReference>
<dbReference type="InterPro" id="IPR040184">
    <property type="entry name" value="Mcm10"/>
</dbReference>
<comment type="similarity">
    <text evidence="2">Belongs to the MCM10 family.</text>
</comment>
<evidence type="ECO:0000256" key="4">
    <source>
        <dbReference type="ARBA" id="ARBA00022705"/>
    </source>
</evidence>
<dbReference type="Gene3D" id="2.40.50.140">
    <property type="entry name" value="Nucleic acid-binding proteins"/>
    <property type="match status" value="1"/>
</dbReference>
<dbReference type="Pfam" id="PF22379">
    <property type="entry name" value="OB_MCM10"/>
    <property type="match status" value="1"/>
</dbReference>
<evidence type="ECO:0000313" key="12">
    <source>
        <dbReference type="Proteomes" id="UP001055712"/>
    </source>
</evidence>
<dbReference type="GO" id="GO:0003697">
    <property type="term" value="F:single-stranded DNA binding"/>
    <property type="evidence" value="ECO:0007669"/>
    <property type="project" value="InterPro"/>
</dbReference>
<keyword evidence="6" id="KW-0863">Zinc-finger</keyword>
<dbReference type="AlphaFoldDB" id="A0A9D4TNS7"/>
<feature type="compositionally biased region" description="Gly residues" evidence="9">
    <location>
        <begin position="498"/>
        <end position="507"/>
    </location>
</feature>
<feature type="region of interest" description="Disordered" evidence="9">
    <location>
        <begin position="598"/>
        <end position="627"/>
    </location>
</feature>
<keyword evidence="12" id="KW-1185">Reference proteome</keyword>
<accession>A0A9D4TNS7</accession>
<keyword evidence="7" id="KW-0862">Zinc</keyword>
<dbReference type="InterPro" id="IPR012340">
    <property type="entry name" value="NA-bd_OB-fold"/>
</dbReference>
<reference evidence="11" key="2">
    <citation type="submission" date="2020-11" db="EMBL/GenBank/DDBJ databases">
        <authorList>
            <person name="Cecchin M."/>
            <person name="Marcolungo L."/>
            <person name="Rossato M."/>
            <person name="Girolomoni L."/>
            <person name="Cosentino E."/>
            <person name="Cuine S."/>
            <person name="Li-Beisson Y."/>
            <person name="Delledonne M."/>
            <person name="Ballottari M."/>
        </authorList>
    </citation>
    <scope>NUCLEOTIDE SEQUENCE</scope>
    <source>
        <strain evidence="11">211/11P</strain>
        <tissue evidence="11">Whole cell</tissue>
    </source>
</reference>
<protein>
    <recommendedName>
        <fullName evidence="3">Protein MCM10 homolog</fullName>
    </recommendedName>
</protein>
<dbReference type="Proteomes" id="UP001055712">
    <property type="component" value="Unassembled WGS sequence"/>
</dbReference>
<feature type="region of interest" description="Disordered" evidence="9">
    <location>
        <begin position="797"/>
        <end position="829"/>
    </location>
</feature>
<sequence length="829" mass="85722">MGEGDDIFMHLAAVMGDEDDEDEHSEPAPPLAPGGKQLADGPRLSWAAKAAAAGSAGAVAPGHQPRHAVLLPPGSIPCAPMSHALALPSSQPSAGGHVAIFGAAAGVGSKAGGSAAAGGFSDVGQGSLVERYAGLKIKNPRVSHTQLRGRLADTSVLRLSQVKQRQRTAGLEGSWVTICVVGEKSKPRETATGRSYSIWKVTDLDQTSISLFLFSAAHSDLSRECEGTIVALMAPRAKADGDFSLSVDSPEQVWVLGQSTEFGYCKAKTKSGDQCRMPVNALRCPYCPHHVQREYNRMKPTGRAEFQTSNLKTAFRQGLQRSLHWSPGDFEAAAKQQRMRSLASAQLQGVANSARHKGSAAGARYLDTVANPAAAAAAEAASQRRLTPAAAIAAAEAKGATAAAIAAAPIPAARPNGTLVLLLPQQKQKQQQQAAKRKAVGAAGSGGGSSQGGKRQSNGGRGVGGSSTIGSTPAATVMVELDDDEEEEEAAAAAEVGTNGGGSGGGNRPAAYDPTAAARQRAVDLLRAAGGAVAPDPNSSSMRVPTVLAAAAQLQQPASSSQPGAVAAAAAAAATNTAPRQHAGSVAAAGGRRTALAPMQAHRPPPLPSVVSGGAAAPRPPPAACRASLPASHASAAAGRAGVLAGGTRRPPPPPAAPKSAMEAAFGGLLAEVEAAGAQSKGTRYKELVEEEEFEKLDKVMAALQHKDEMAARMDTVTRLAVKAFHCKVCRYTAERRHPACAAHPRAVEKVEATKRWWQCCGCKYRFTTVNQRYPSGRCAKCNQPGTEFKSVSMLRPPKEHELQRQQSGVASREQLATRGAEQKWANSW</sequence>
<dbReference type="GO" id="GO:0043596">
    <property type="term" value="C:nuclear replication fork"/>
    <property type="evidence" value="ECO:0007669"/>
    <property type="project" value="TreeGrafter"/>
</dbReference>
<evidence type="ECO:0000256" key="7">
    <source>
        <dbReference type="ARBA" id="ARBA00022833"/>
    </source>
</evidence>
<dbReference type="Pfam" id="PF09329">
    <property type="entry name" value="zf-primase"/>
    <property type="match status" value="1"/>
</dbReference>
<dbReference type="GO" id="GO:0008270">
    <property type="term" value="F:zinc ion binding"/>
    <property type="evidence" value="ECO:0007669"/>
    <property type="project" value="UniProtKB-KW"/>
</dbReference>
<name>A0A9D4TNS7_CHLVU</name>
<keyword evidence="4" id="KW-0235">DNA replication</keyword>
<evidence type="ECO:0000313" key="11">
    <source>
        <dbReference type="EMBL" id="KAI3429870.1"/>
    </source>
</evidence>
<reference evidence="11" key="1">
    <citation type="journal article" date="2019" name="Plant J.">
        <title>Chlorella vulgaris genome assembly and annotation reveals the molecular basis for metabolic acclimation to high light conditions.</title>
        <authorList>
            <person name="Cecchin M."/>
            <person name="Marcolungo L."/>
            <person name="Rossato M."/>
            <person name="Girolomoni L."/>
            <person name="Cosentino E."/>
            <person name="Cuine S."/>
            <person name="Li-Beisson Y."/>
            <person name="Delledonne M."/>
            <person name="Ballottari M."/>
        </authorList>
    </citation>
    <scope>NUCLEOTIDE SEQUENCE</scope>
    <source>
        <strain evidence="11">211/11P</strain>
    </source>
</reference>
<keyword evidence="8" id="KW-0539">Nucleus</keyword>
<evidence type="ECO:0000256" key="9">
    <source>
        <dbReference type="SAM" id="MobiDB-lite"/>
    </source>
</evidence>
<dbReference type="EMBL" id="SIDB01000008">
    <property type="protein sequence ID" value="KAI3429870.1"/>
    <property type="molecule type" value="Genomic_DNA"/>
</dbReference>
<dbReference type="SMART" id="SM01280">
    <property type="entry name" value="Mcm10"/>
    <property type="match status" value="1"/>
</dbReference>
<feature type="compositionally biased region" description="Acidic residues" evidence="9">
    <location>
        <begin position="480"/>
        <end position="490"/>
    </location>
</feature>
<organism evidence="11 12">
    <name type="scientific">Chlorella vulgaris</name>
    <name type="common">Green alga</name>
    <dbReference type="NCBI Taxonomy" id="3077"/>
    <lineage>
        <taxon>Eukaryota</taxon>
        <taxon>Viridiplantae</taxon>
        <taxon>Chlorophyta</taxon>
        <taxon>core chlorophytes</taxon>
        <taxon>Trebouxiophyceae</taxon>
        <taxon>Chlorellales</taxon>
        <taxon>Chlorellaceae</taxon>
        <taxon>Chlorella clade</taxon>
        <taxon>Chlorella</taxon>
    </lineage>
</organism>
<dbReference type="PANTHER" id="PTHR13454:SF11">
    <property type="entry name" value="PROTEIN MCM10 HOMOLOG"/>
    <property type="match status" value="1"/>
</dbReference>
<dbReference type="GO" id="GO:0003688">
    <property type="term" value="F:DNA replication origin binding"/>
    <property type="evidence" value="ECO:0007669"/>
    <property type="project" value="TreeGrafter"/>
</dbReference>
<dbReference type="OrthoDB" id="273123at2759"/>
<dbReference type="InterPro" id="IPR055065">
    <property type="entry name" value="OB_MCM10"/>
</dbReference>
<dbReference type="InterPro" id="IPR015411">
    <property type="entry name" value="Rep_factor_Mcm10_C"/>
</dbReference>
<evidence type="ECO:0000256" key="1">
    <source>
        <dbReference type="ARBA" id="ARBA00004123"/>
    </source>
</evidence>
<dbReference type="PANTHER" id="PTHR13454">
    <property type="entry name" value="PROTEIN MCM10 HOMOLOG"/>
    <property type="match status" value="1"/>
</dbReference>
<evidence type="ECO:0000256" key="5">
    <source>
        <dbReference type="ARBA" id="ARBA00022723"/>
    </source>
</evidence>
<evidence type="ECO:0000259" key="10">
    <source>
        <dbReference type="SMART" id="SM01280"/>
    </source>
</evidence>
<proteinExistence type="inferred from homology"/>
<feature type="region of interest" description="Disordered" evidence="9">
    <location>
        <begin position="640"/>
        <end position="661"/>
    </location>
</feature>
<evidence type="ECO:0000256" key="8">
    <source>
        <dbReference type="ARBA" id="ARBA00023242"/>
    </source>
</evidence>
<feature type="compositionally biased region" description="Low complexity" evidence="9">
    <location>
        <begin position="640"/>
        <end position="649"/>
    </location>
</feature>
<comment type="subcellular location">
    <subcellularLocation>
        <location evidence="1">Nucleus</location>
    </subcellularLocation>
</comment>
<evidence type="ECO:0000256" key="3">
    <source>
        <dbReference type="ARBA" id="ARBA00017770"/>
    </source>
</evidence>
<feature type="domain" description="Replication factor Mcm10 C-terminal" evidence="10">
    <location>
        <begin position="406"/>
        <end position="828"/>
    </location>
</feature>
<dbReference type="InterPro" id="IPR015408">
    <property type="entry name" value="Znf_Mcm10/DnaG"/>
</dbReference>
<feature type="region of interest" description="Disordered" evidence="9">
    <location>
        <begin position="17"/>
        <end position="40"/>
    </location>
</feature>
<gene>
    <name evidence="11" type="ORF">D9Q98_010181</name>
</gene>
<evidence type="ECO:0000256" key="6">
    <source>
        <dbReference type="ARBA" id="ARBA00022771"/>
    </source>
</evidence>
<keyword evidence="5" id="KW-0479">Metal-binding</keyword>
<evidence type="ECO:0000256" key="2">
    <source>
        <dbReference type="ARBA" id="ARBA00009679"/>
    </source>
</evidence>
<comment type="caution">
    <text evidence="11">The sequence shown here is derived from an EMBL/GenBank/DDBJ whole genome shotgun (WGS) entry which is preliminary data.</text>
</comment>